<keyword evidence="9" id="KW-0175">Coiled coil</keyword>
<evidence type="ECO:0000313" key="11">
    <source>
        <dbReference type="EMBL" id="AEE61941.1"/>
    </source>
</evidence>
<dbReference type="GO" id="GO:0000422">
    <property type="term" value="P:autophagy of mitochondrion"/>
    <property type="evidence" value="ECO:0007669"/>
    <property type="project" value="TreeGrafter"/>
</dbReference>
<accession>J3JUR4</accession>
<keyword evidence="6" id="KW-0653">Protein transport</keyword>
<dbReference type="GO" id="GO:0015031">
    <property type="term" value="P:protein transport"/>
    <property type="evidence" value="ECO:0007669"/>
    <property type="project" value="UniProtKB-KW"/>
</dbReference>
<dbReference type="HOGENOM" id="CLU_040655_0_0_1"/>
<evidence type="ECO:0000256" key="5">
    <source>
        <dbReference type="ARBA" id="ARBA00022490"/>
    </source>
</evidence>
<dbReference type="PROSITE" id="PS50195">
    <property type="entry name" value="PX"/>
    <property type="match status" value="1"/>
</dbReference>
<dbReference type="GO" id="GO:0032456">
    <property type="term" value="P:endocytic recycling"/>
    <property type="evidence" value="ECO:0007669"/>
    <property type="project" value="TreeGrafter"/>
</dbReference>
<dbReference type="GO" id="GO:0061709">
    <property type="term" value="P:reticulophagy"/>
    <property type="evidence" value="ECO:0007669"/>
    <property type="project" value="TreeGrafter"/>
</dbReference>
<dbReference type="GO" id="GO:0000407">
    <property type="term" value="C:phagophore assembly site"/>
    <property type="evidence" value="ECO:0007669"/>
    <property type="project" value="TreeGrafter"/>
</dbReference>
<proteinExistence type="evidence at transcript level"/>
<feature type="domain" description="PX" evidence="10">
    <location>
        <begin position="74"/>
        <end position="195"/>
    </location>
</feature>
<dbReference type="AlphaFoldDB" id="J3JUR4"/>
<evidence type="ECO:0000256" key="9">
    <source>
        <dbReference type="SAM" id="Coils"/>
    </source>
</evidence>
<dbReference type="Gene3D" id="3.30.1520.10">
    <property type="entry name" value="Phox-like domain"/>
    <property type="match status" value="1"/>
</dbReference>
<keyword evidence="4" id="KW-0813">Transport</keyword>
<sequence>MESKNSAVLNVVSESKAISSILMQDNSKDLDHSSICSGTTFDRDNSLVQSPSLESFSSIHDIENLSELTMDENSDLCVKIDNPEKHVETMETYITFRITTRVARIEFSDHEYIVRRRYNDFLWLRQKLMECHNFCIVPPLPAKHSLIGQLDRYSKEFILSRMKSLNVFINRICKHPILSCNDNLKIFLTSTRLEFSHHRKNKNSISSCNGTIATLNHPSSSHTVLRNRHVEFDRVKNYLAMLTEKLSSLEKISGRINKDRSDLISEINNFHPIFIRWSASEPQICSTLENIGNALERSSAAQSALVHSYNNSMGAPIKEFLQYIDVVQEVLRKREAFQCDYETSLEELHKRHSEKDKLVALSQDRSPHSGGGFGLWRQPSYDDKLEKLGSCIPQLLKMVETSQDSLEMANEFLRSDLECWQEEKRQCLKKILLDFVGKQINYYEASVNAWEHVTNEMKKSNKL</sequence>
<dbReference type="OrthoDB" id="205639at2759"/>
<keyword evidence="7" id="KW-0446">Lipid-binding</keyword>
<dbReference type="Gene3D" id="1.20.1270.60">
    <property type="entry name" value="Arfaptin homology (AH) domain/BAR domain"/>
    <property type="match status" value="1"/>
</dbReference>
<name>J3JUR4_DENPD</name>
<keyword evidence="5" id="KW-0963">Cytoplasm</keyword>
<dbReference type="PANTHER" id="PTHR45949:SF2">
    <property type="entry name" value="SORTING NEXIN-4"/>
    <property type="match status" value="1"/>
</dbReference>
<evidence type="ECO:0000256" key="2">
    <source>
        <dbReference type="ARBA" id="ARBA00004496"/>
    </source>
</evidence>
<evidence type="ECO:0000256" key="7">
    <source>
        <dbReference type="ARBA" id="ARBA00023121"/>
    </source>
</evidence>
<dbReference type="PANTHER" id="PTHR45949">
    <property type="entry name" value="SORTING NEXIN-4"/>
    <property type="match status" value="1"/>
</dbReference>
<dbReference type="Pfam" id="PF00787">
    <property type="entry name" value="PX"/>
    <property type="match status" value="1"/>
</dbReference>
<dbReference type="InterPro" id="IPR036871">
    <property type="entry name" value="PX_dom_sf"/>
</dbReference>
<feature type="coiled-coil region" evidence="9">
    <location>
        <begin position="403"/>
        <end position="430"/>
    </location>
</feature>
<evidence type="ECO:0000256" key="3">
    <source>
        <dbReference type="ARBA" id="ARBA00010883"/>
    </source>
</evidence>
<comment type="similarity">
    <text evidence="3">Belongs to the sorting nexin family.</text>
</comment>
<dbReference type="SMART" id="SM00312">
    <property type="entry name" value="PX"/>
    <property type="match status" value="1"/>
</dbReference>
<evidence type="ECO:0000256" key="6">
    <source>
        <dbReference type="ARBA" id="ARBA00022927"/>
    </source>
</evidence>
<dbReference type="InterPro" id="IPR027267">
    <property type="entry name" value="AH/BAR_dom_sf"/>
</dbReference>
<organism evidence="11">
    <name type="scientific">Dendroctonus ponderosae</name>
    <name type="common">Mountain pine beetle</name>
    <dbReference type="NCBI Taxonomy" id="77166"/>
    <lineage>
        <taxon>Eukaryota</taxon>
        <taxon>Metazoa</taxon>
        <taxon>Ecdysozoa</taxon>
        <taxon>Arthropoda</taxon>
        <taxon>Hexapoda</taxon>
        <taxon>Insecta</taxon>
        <taxon>Pterygota</taxon>
        <taxon>Neoptera</taxon>
        <taxon>Endopterygota</taxon>
        <taxon>Coleoptera</taxon>
        <taxon>Polyphaga</taxon>
        <taxon>Cucujiformia</taxon>
        <taxon>Curculionidae</taxon>
        <taxon>Scolytinae</taxon>
        <taxon>Dendroctonus</taxon>
    </lineage>
</organism>
<dbReference type="Pfam" id="PF03114">
    <property type="entry name" value="BAR"/>
    <property type="match status" value="1"/>
</dbReference>
<comment type="subcellular location">
    <subcellularLocation>
        <location evidence="2">Cytoplasm</location>
    </subcellularLocation>
    <subcellularLocation>
        <location evidence="1">Endomembrane system</location>
        <topology evidence="1">Peripheral membrane protein</topology>
    </subcellularLocation>
</comment>
<dbReference type="InterPro" id="IPR004148">
    <property type="entry name" value="BAR_dom"/>
</dbReference>
<dbReference type="GO" id="GO:0005769">
    <property type="term" value="C:early endosome"/>
    <property type="evidence" value="ECO:0007669"/>
    <property type="project" value="TreeGrafter"/>
</dbReference>
<evidence type="ECO:0000256" key="8">
    <source>
        <dbReference type="ARBA" id="ARBA00023136"/>
    </source>
</evidence>
<reference evidence="11" key="1">
    <citation type="journal article" date="2012" name="Insect Biochem. Mol. Biol.">
        <title>Transcriptome and full-length cDNA resources for the mountain pine beetle, Dendroctonus ponderosae Hopkins, a major insect pest of pine forests.</title>
        <authorList>
            <person name="Keeling C.I."/>
            <person name="Henderson H."/>
            <person name="Li M."/>
            <person name="Yuen M."/>
            <person name="Clark E.L."/>
            <person name="Fraser J.D."/>
            <person name="Huber D.P."/>
            <person name="Liao N.Y."/>
            <person name="Roderick Docking T."/>
            <person name="Birol I."/>
            <person name="Chan S.K."/>
            <person name="Taylor G.A."/>
            <person name="Palmquist D."/>
            <person name="Jones S.J."/>
            <person name="Bohlmann J."/>
        </authorList>
    </citation>
    <scope>NUCLEOTIDE SEQUENCE</scope>
    <source>
        <tissue evidence="11">Larvae</tissue>
    </source>
</reference>
<dbReference type="SUPFAM" id="SSF103657">
    <property type="entry name" value="BAR/IMD domain-like"/>
    <property type="match status" value="1"/>
</dbReference>
<dbReference type="GO" id="GO:0034727">
    <property type="term" value="P:piecemeal microautophagy of the nucleus"/>
    <property type="evidence" value="ECO:0007669"/>
    <property type="project" value="TreeGrafter"/>
</dbReference>
<keyword evidence="8" id="KW-0472">Membrane</keyword>
<evidence type="ECO:0000256" key="4">
    <source>
        <dbReference type="ARBA" id="ARBA00022448"/>
    </source>
</evidence>
<dbReference type="InterPro" id="IPR001683">
    <property type="entry name" value="PX_dom"/>
</dbReference>
<protein>
    <recommendedName>
        <fullName evidence="10">PX domain-containing protein</fullName>
    </recommendedName>
</protein>
<dbReference type="EMBL" id="BT126979">
    <property type="protein sequence ID" value="AEE61941.1"/>
    <property type="molecule type" value="mRNA"/>
</dbReference>
<dbReference type="CDD" id="cd06860">
    <property type="entry name" value="PX_SNX7_30_like"/>
    <property type="match status" value="1"/>
</dbReference>
<dbReference type="GO" id="GO:0035091">
    <property type="term" value="F:phosphatidylinositol binding"/>
    <property type="evidence" value="ECO:0007669"/>
    <property type="project" value="InterPro"/>
</dbReference>
<evidence type="ECO:0000259" key="10">
    <source>
        <dbReference type="PROSITE" id="PS50195"/>
    </source>
</evidence>
<evidence type="ECO:0000256" key="1">
    <source>
        <dbReference type="ARBA" id="ARBA00004184"/>
    </source>
</evidence>
<dbReference type="SUPFAM" id="SSF64268">
    <property type="entry name" value="PX domain"/>
    <property type="match status" value="1"/>
</dbReference>